<dbReference type="InParanoid" id="A0A6P8YGV5"/>
<name>A0A6P8YGV5_THRPL</name>
<accession>A0A6P8YGV5</accession>
<protein>
    <submittedName>
        <fullName evidence="2">Uncharacterized protein LOC117643914</fullName>
    </submittedName>
</protein>
<keyword evidence="1" id="KW-1185">Reference proteome</keyword>
<proteinExistence type="predicted"/>
<dbReference type="GeneID" id="117643914"/>
<dbReference type="RefSeq" id="XP_034238978.1">
    <property type="nucleotide sequence ID" value="XM_034383087.1"/>
</dbReference>
<dbReference type="Proteomes" id="UP000515158">
    <property type="component" value="Unplaced"/>
</dbReference>
<evidence type="ECO:0000313" key="2">
    <source>
        <dbReference type="RefSeq" id="XP_034238978.1"/>
    </source>
</evidence>
<evidence type="ECO:0000313" key="1">
    <source>
        <dbReference type="Proteomes" id="UP000515158"/>
    </source>
</evidence>
<reference evidence="2" key="1">
    <citation type="submission" date="2025-08" db="UniProtKB">
        <authorList>
            <consortium name="RefSeq"/>
        </authorList>
    </citation>
    <scope>IDENTIFICATION</scope>
    <source>
        <tissue evidence="2">Total insect</tissue>
    </source>
</reference>
<dbReference type="KEGG" id="tpal:117643914"/>
<dbReference type="AlphaFoldDB" id="A0A6P8YGV5"/>
<gene>
    <name evidence="2" type="primary">LOC117643914</name>
</gene>
<sequence>MPWQNLSRFGRGKKEKFELENLAKIIPAGTDVRTIIEQKRIASTGPVQPYLIVLMPGATITRMFAVADNKTIKIESSSFVKGLDVLFKMYHVFDVNYPKGWTRFFEFLEWGFYKLNQNKLTNTMKDLLMRVESQGTV</sequence>
<dbReference type="OrthoDB" id="6773229at2759"/>
<organism evidence="2">
    <name type="scientific">Thrips palmi</name>
    <name type="common">Melon thrips</name>
    <dbReference type="NCBI Taxonomy" id="161013"/>
    <lineage>
        <taxon>Eukaryota</taxon>
        <taxon>Metazoa</taxon>
        <taxon>Ecdysozoa</taxon>
        <taxon>Arthropoda</taxon>
        <taxon>Hexapoda</taxon>
        <taxon>Insecta</taxon>
        <taxon>Pterygota</taxon>
        <taxon>Neoptera</taxon>
        <taxon>Paraneoptera</taxon>
        <taxon>Thysanoptera</taxon>
        <taxon>Terebrantia</taxon>
        <taxon>Thripoidea</taxon>
        <taxon>Thripidae</taxon>
        <taxon>Thrips</taxon>
    </lineage>
</organism>